<dbReference type="InterPro" id="IPR050396">
    <property type="entry name" value="Glycosyltr_51/Transpeptidase"/>
</dbReference>
<dbReference type="PANTHER" id="PTHR32282">
    <property type="entry name" value="BINDING PROTEIN TRANSPEPTIDASE, PUTATIVE-RELATED"/>
    <property type="match status" value="1"/>
</dbReference>
<evidence type="ECO:0008006" key="15">
    <source>
        <dbReference type="Google" id="ProtNLM"/>
    </source>
</evidence>
<accession>A0ABP4RYH9</accession>
<dbReference type="Proteomes" id="UP001499851">
    <property type="component" value="Unassembled WGS sequence"/>
</dbReference>
<feature type="compositionally biased region" description="Low complexity" evidence="9">
    <location>
        <begin position="124"/>
        <end position="135"/>
    </location>
</feature>
<evidence type="ECO:0000256" key="6">
    <source>
        <dbReference type="ARBA" id="ARBA00023268"/>
    </source>
</evidence>
<evidence type="ECO:0000313" key="13">
    <source>
        <dbReference type="EMBL" id="GAA1662287.1"/>
    </source>
</evidence>
<keyword evidence="10" id="KW-1133">Transmembrane helix</keyword>
<keyword evidence="3" id="KW-0328">Glycosyltransferase</keyword>
<dbReference type="InterPro" id="IPR036950">
    <property type="entry name" value="PBP_transglycosylase"/>
</dbReference>
<feature type="transmembrane region" description="Helical" evidence="10">
    <location>
        <begin position="196"/>
        <end position="219"/>
    </location>
</feature>
<evidence type="ECO:0000313" key="14">
    <source>
        <dbReference type="Proteomes" id="UP001499851"/>
    </source>
</evidence>
<dbReference type="InterPro" id="IPR001264">
    <property type="entry name" value="Glyco_trans_51"/>
</dbReference>
<feature type="region of interest" description="Disordered" evidence="9">
    <location>
        <begin position="1027"/>
        <end position="1099"/>
    </location>
</feature>
<evidence type="ECO:0000256" key="4">
    <source>
        <dbReference type="ARBA" id="ARBA00022679"/>
    </source>
</evidence>
<dbReference type="InterPro" id="IPR001460">
    <property type="entry name" value="PCN-bd_Tpept"/>
</dbReference>
<gene>
    <name evidence="13" type="ORF">GCM10009830_04390</name>
</gene>
<dbReference type="SUPFAM" id="SSF56601">
    <property type="entry name" value="beta-lactamase/transpeptidase-like"/>
    <property type="match status" value="1"/>
</dbReference>
<keyword evidence="1" id="KW-0121">Carboxypeptidase</keyword>
<evidence type="ECO:0000256" key="5">
    <source>
        <dbReference type="ARBA" id="ARBA00022801"/>
    </source>
</evidence>
<feature type="compositionally biased region" description="Acidic residues" evidence="9">
    <location>
        <begin position="1076"/>
        <end position="1099"/>
    </location>
</feature>
<feature type="region of interest" description="Disordered" evidence="9">
    <location>
        <begin position="1"/>
        <end position="188"/>
    </location>
</feature>
<comment type="catalytic activity">
    <reaction evidence="8">
        <text>[GlcNAc-(1-&gt;4)-Mur2Ac(oyl-L-Ala-gamma-D-Glu-L-Lys-D-Ala-D-Ala)](n)-di-trans,octa-cis-undecaprenyl diphosphate + beta-D-GlcNAc-(1-&gt;4)-Mur2Ac(oyl-L-Ala-gamma-D-Glu-L-Lys-D-Ala-D-Ala)-di-trans,octa-cis-undecaprenyl diphosphate = [GlcNAc-(1-&gt;4)-Mur2Ac(oyl-L-Ala-gamma-D-Glu-L-Lys-D-Ala-D-Ala)](n+1)-di-trans,octa-cis-undecaprenyl diphosphate + di-trans,octa-cis-undecaprenyl diphosphate + H(+)</text>
        <dbReference type="Rhea" id="RHEA:23708"/>
        <dbReference type="Rhea" id="RHEA-COMP:9602"/>
        <dbReference type="Rhea" id="RHEA-COMP:9603"/>
        <dbReference type="ChEBI" id="CHEBI:15378"/>
        <dbReference type="ChEBI" id="CHEBI:58405"/>
        <dbReference type="ChEBI" id="CHEBI:60033"/>
        <dbReference type="ChEBI" id="CHEBI:78435"/>
        <dbReference type="EC" id="2.4.99.28"/>
    </reaction>
</comment>
<dbReference type="Gene3D" id="3.40.710.10">
    <property type="entry name" value="DD-peptidase/beta-lactamase superfamily"/>
    <property type="match status" value="2"/>
</dbReference>
<sequence length="1099" mass="116487">MSDYGYRPAPPPEEGRPQGRPAGQGRAYGSASGGGSREPDYGWGGGPQQGRQQPQGSGRASAPRPPQRPQGQGQQGYGTPLGGQAPVGRGSASVGGARPAGSAQVGGGSGRASVGSASVGGAGRASVGSASVGSASVGGAGRASVGTARPIDLGDADERPGRAGAGGGRRRAGNGPLNKDELEGGKKKRKRLGRKMLAALIAMGIIFVASVTIVATYFFQNTPELKNVFRKGESSAFFYADGTQAGAYGDTLRLQIQPGEAPDSVKDALVALEDRKFWDHGGVDYVRTMGALVNNLTGGDTQGASTITQQYAGMYLDARDEISYDRKAREAALAIKMESEYDKEDIITAYLNMAYFGRGAYGIEAAAKNYFNVPLKDLTPGQAALIVMQVKSPNGYYDSYYTEEYDPEAAKGRWEYTMDSMVDTGALSQEARDGFVYEDVVATAVTDFNASGSWGGNTDVGFIINERDGYVFDELLERYGITKEELFGGEDGTGGYTVNLTIDPDVQAALKSTGSRGELAVEMDGETMVDADGNPVTAREDAALAKDDEGYVYFENSNEDAALADYEKYMTTAMVAIDPDTGAVLGYFGGDNGFGVDKAGEESPHPPSSTFKLITAATAIENGDSIESWFNASSPREFDSLKNDDSETCIGGGDYPECTLRNGSQNSKVEMTLTEALRNSKNTPMYAISQKYGASSILDFADGMGLDMMTQTRQLYDDNGDPHDVSIGYEFHDNGTYTQYGQAVDAEGNWLQDEFGNIALDTPLQLDGCDPVVNLDGVFLADPDGEADTCEIGGGDSGTNPFYHHLSFGQYPTSVADMAAMYATIANDGEHWPTHFVESVVDSSGNEVKPESSKLESTQAISAETARDLQWVGSEISGEESTGLEFDRPYFGKTGTWEATCEDCESSWNAHAWYVGAIPQLSIAAWVGNATSESDPIADPDGNKSNVFGSNTAYPVWWDAMTRALANKEGDDHWDEEIDWEGKALNGSMSTWDIEDYGGPLAGGAFCAAEPEDALCAGQVAEEAQEECEAGGGTWDGTTCQPGEEDDDTGQPTTDPTDEETTTDEECTGMPWDPPSCDDETSAEPSEEASETEEGQGGG</sequence>
<proteinExistence type="predicted"/>
<dbReference type="EMBL" id="BAAAQF010000002">
    <property type="protein sequence ID" value="GAA1662287.1"/>
    <property type="molecule type" value="Genomic_DNA"/>
</dbReference>
<evidence type="ECO:0000256" key="3">
    <source>
        <dbReference type="ARBA" id="ARBA00022676"/>
    </source>
</evidence>
<dbReference type="InterPro" id="IPR012338">
    <property type="entry name" value="Beta-lactam/transpept-like"/>
</dbReference>
<dbReference type="InterPro" id="IPR023346">
    <property type="entry name" value="Lysozyme-like_dom_sf"/>
</dbReference>
<feature type="domain" description="Penicillin-binding protein transpeptidase" evidence="11">
    <location>
        <begin position="812"/>
        <end position="922"/>
    </location>
</feature>
<feature type="compositionally biased region" description="Low complexity" evidence="9">
    <location>
        <begin position="49"/>
        <end position="59"/>
    </location>
</feature>
<feature type="domain" description="Penicillin-binding protein transpeptidase" evidence="11">
    <location>
        <begin position="573"/>
        <end position="724"/>
    </location>
</feature>
<dbReference type="RefSeq" id="WP_344481179.1">
    <property type="nucleotide sequence ID" value="NZ_BAAAQF010000002.1"/>
</dbReference>
<evidence type="ECO:0000256" key="8">
    <source>
        <dbReference type="ARBA" id="ARBA00049902"/>
    </source>
</evidence>
<dbReference type="PANTHER" id="PTHR32282:SF33">
    <property type="entry name" value="PEPTIDOGLYCAN GLYCOSYLTRANSFERASE"/>
    <property type="match status" value="1"/>
</dbReference>
<evidence type="ECO:0000259" key="11">
    <source>
        <dbReference type="Pfam" id="PF00905"/>
    </source>
</evidence>
<comment type="caution">
    <text evidence="13">The sequence shown here is derived from an EMBL/GenBank/DDBJ whole genome shotgun (WGS) entry which is preliminary data.</text>
</comment>
<keyword evidence="10" id="KW-0472">Membrane</keyword>
<evidence type="ECO:0000256" key="7">
    <source>
        <dbReference type="ARBA" id="ARBA00034000"/>
    </source>
</evidence>
<evidence type="ECO:0000256" key="2">
    <source>
        <dbReference type="ARBA" id="ARBA00022670"/>
    </source>
</evidence>
<protein>
    <recommendedName>
        <fullName evidence="15">Penicillin-insensitive transglycosylase</fullName>
    </recommendedName>
</protein>
<evidence type="ECO:0000256" key="10">
    <source>
        <dbReference type="SAM" id="Phobius"/>
    </source>
</evidence>
<keyword evidence="14" id="KW-1185">Reference proteome</keyword>
<name>A0ABP4RYH9_9ACTN</name>
<evidence type="ECO:0000256" key="1">
    <source>
        <dbReference type="ARBA" id="ARBA00022645"/>
    </source>
</evidence>
<keyword evidence="2" id="KW-0645">Protease</keyword>
<feature type="domain" description="Glycosyl transferase family 51" evidence="12">
    <location>
        <begin position="253"/>
        <end position="421"/>
    </location>
</feature>
<feature type="compositionally biased region" description="Gly residues" evidence="9">
    <location>
        <begin position="31"/>
        <end position="48"/>
    </location>
</feature>
<evidence type="ECO:0000256" key="9">
    <source>
        <dbReference type="SAM" id="MobiDB-lite"/>
    </source>
</evidence>
<organism evidence="13 14">
    <name type="scientific">Glycomyces endophyticus</name>
    <dbReference type="NCBI Taxonomy" id="480996"/>
    <lineage>
        <taxon>Bacteria</taxon>
        <taxon>Bacillati</taxon>
        <taxon>Actinomycetota</taxon>
        <taxon>Actinomycetes</taxon>
        <taxon>Glycomycetales</taxon>
        <taxon>Glycomycetaceae</taxon>
        <taxon>Glycomyces</taxon>
    </lineage>
</organism>
<reference evidence="14" key="1">
    <citation type="journal article" date="2019" name="Int. J. Syst. Evol. Microbiol.">
        <title>The Global Catalogue of Microorganisms (GCM) 10K type strain sequencing project: providing services to taxonomists for standard genome sequencing and annotation.</title>
        <authorList>
            <consortium name="The Broad Institute Genomics Platform"/>
            <consortium name="The Broad Institute Genome Sequencing Center for Infectious Disease"/>
            <person name="Wu L."/>
            <person name="Ma J."/>
        </authorList>
    </citation>
    <scope>NUCLEOTIDE SEQUENCE [LARGE SCALE GENOMIC DNA]</scope>
    <source>
        <strain evidence="14">JCM 16001</strain>
    </source>
</reference>
<keyword evidence="4" id="KW-0808">Transferase</keyword>
<evidence type="ECO:0000259" key="12">
    <source>
        <dbReference type="Pfam" id="PF00912"/>
    </source>
</evidence>
<keyword evidence="10" id="KW-0812">Transmembrane</keyword>
<keyword evidence="5" id="KW-0378">Hydrolase</keyword>
<feature type="compositionally biased region" description="Low complexity" evidence="9">
    <location>
        <begin position="18"/>
        <end position="30"/>
    </location>
</feature>
<keyword evidence="6" id="KW-0511">Multifunctional enzyme</keyword>
<feature type="compositionally biased region" description="Acidic residues" evidence="9">
    <location>
        <begin position="1056"/>
        <end position="1067"/>
    </location>
</feature>
<dbReference type="Pfam" id="PF00912">
    <property type="entry name" value="Transgly"/>
    <property type="match status" value="1"/>
</dbReference>
<dbReference type="Gene3D" id="1.10.3810.10">
    <property type="entry name" value="Biosynthetic peptidoglycan transglycosylase-like"/>
    <property type="match status" value="1"/>
</dbReference>
<dbReference type="SUPFAM" id="SSF53955">
    <property type="entry name" value="Lysozyme-like"/>
    <property type="match status" value="1"/>
</dbReference>
<comment type="catalytic activity">
    <reaction evidence="7">
        <text>Preferential cleavage: (Ac)2-L-Lys-D-Ala-|-D-Ala. Also transpeptidation of peptidyl-alanyl moieties that are N-acyl substituents of D-alanine.</text>
        <dbReference type="EC" id="3.4.16.4"/>
    </reaction>
</comment>
<dbReference type="Pfam" id="PF00905">
    <property type="entry name" value="Transpeptidase"/>
    <property type="match status" value="2"/>
</dbReference>